<proteinExistence type="predicted"/>
<protein>
    <recommendedName>
        <fullName evidence="4">DUF3558 domain-containing protein</fullName>
    </recommendedName>
</protein>
<sequence length="170" mass="18139">MQWIRITAAAAVLAAVAAVFTSCAGTSEDFQPPGSLAGVDPCLVMSEADLLPYGVVGPGQPADDGAGPGCRFAHPEYELTIAVHEGRNLEYWQDRREEVGLFQENGLGKHKALKLIMADQIGRSRCNQALVVGSGSLNVRVDYHPGTKSDDYSACKTAWDIAVPIEGRLP</sequence>
<name>A0ABW2LHD8_9PSEU</name>
<feature type="chain" id="PRO_5046086330" description="DUF3558 domain-containing protein" evidence="1">
    <location>
        <begin position="25"/>
        <end position="170"/>
    </location>
</feature>
<dbReference type="RefSeq" id="WP_380666934.1">
    <property type="nucleotide sequence ID" value="NZ_JBHTCJ010000004.1"/>
</dbReference>
<accession>A0ABW2LHD8</accession>
<keyword evidence="1" id="KW-0732">Signal</keyword>
<dbReference type="PROSITE" id="PS51257">
    <property type="entry name" value="PROKAR_LIPOPROTEIN"/>
    <property type="match status" value="1"/>
</dbReference>
<dbReference type="Proteomes" id="UP001596504">
    <property type="component" value="Unassembled WGS sequence"/>
</dbReference>
<evidence type="ECO:0008006" key="4">
    <source>
        <dbReference type="Google" id="ProtNLM"/>
    </source>
</evidence>
<dbReference type="EMBL" id="JBHTCJ010000004">
    <property type="protein sequence ID" value="MFC7341748.1"/>
    <property type="molecule type" value="Genomic_DNA"/>
</dbReference>
<feature type="signal peptide" evidence="1">
    <location>
        <begin position="1"/>
        <end position="24"/>
    </location>
</feature>
<reference evidence="3" key="1">
    <citation type="journal article" date="2019" name="Int. J. Syst. Evol. Microbiol.">
        <title>The Global Catalogue of Microorganisms (GCM) 10K type strain sequencing project: providing services to taxonomists for standard genome sequencing and annotation.</title>
        <authorList>
            <consortium name="The Broad Institute Genomics Platform"/>
            <consortium name="The Broad Institute Genome Sequencing Center for Infectious Disease"/>
            <person name="Wu L."/>
            <person name="Ma J."/>
        </authorList>
    </citation>
    <scope>NUCLEOTIDE SEQUENCE [LARGE SCALE GENOMIC DNA]</scope>
    <source>
        <strain evidence="3">WLHS5</strain>
    </source>
</reference>
<comment type="caution">
    <text evidence="2">The sequence shown here is derived from an EMBL/GenBank/DDBJ whole genome shotgun (WGS) entry which is preliminary data.</text>
</comment>
<organism evidence="2 3">
    <name type="scientific">Saccharopolyspora griseoalba</name>
    <dbReference type="NCBI Taxonomy" id="1431848"/>
    <lineage>
        <taxon>Bacteria</taxon>
        <taxon>Bacillati</taxon>
        <taxon>Actinomycetota</taxon>
        <taxon>Actinomycetes</taxon>
        <taxon>Pseudonocardiales</taxon>
        <taxon>Pseudonocardiaceae</taxon>
        <taxon>Saccharopolyspora</taxon>
    </lineage>
</organism>
<evidence type="ECO:0000256" key="1">
    <source>
        <dbReference type="SAM" id="SignalP"/>
    </source>
</evidence>
<evidence type="ECO:0000313" key="3">
    <source>
        <dbReference type="Proteomes" id="UP001596504"/>
    </source>
</evidence>
<gene>
    <name evidence="2" type="ORF">ACFQRI_10020</name>
</gene>
<evidence type="ECO:0000313" key="2">
    <source>
        <dbReference type="EMBL" id="MFC7341748.1"/>
    </source>
</evidence>
<keyword evidence="3" id="KW-1185">Reference proteome</keyword>